<dbReference type="STRING" id="1317122.ATO12_07700"/>
<reference evidence="1 2" key="1">
    <citation type="submission" date="2014-04" db="EMBL/GenBank/DDBJ databases">
        <title>Aquimarina sp. 22II-S11-z7 Genome Sequencing.</title>
        <authorList>
            <person name="Lai Q."/>
        </authorList>
    </citation>
    <scope>NUCLEOTIDE SEQUENCE [LARGE SCALE GENOMIC DNA]</scope>
    <source>
        <strain evidence="1 2">22II-S11-z7</strain>
    </source>
</reference>
<dbReference type="Pfam" id="PF11751">
    <property type="entry name" value="PorP_SprF"/>
    <property type="match status" value="1"/>
</dbReference>
<accession>A0A023BND1</accession>
<organism evidence="1 2">
    <name type="scientific">Aquimarina atlantica</name>
    <dbReference type="NCBI Taxonomy" id="1317122"/>
    <lineage>
        <taxon>Bacteria</taxon>
        <taxon>Pseudomonadati</taxon>
        <taxon>Bacteroidota</taxon>
        <taxon>Flavobacteriia</taxon>
        <taxon>Flavobacteriales</taxon>
        <taxon>Flavobacteriaceae</taxon>
        <taxon>Aquimarina</taxon>
    </lineage>
</organism>
<protein>
    <recommendedName>
        <fullName evidence="3">Type IX secretion system membrane protein PorP/SprF</fullName>
    </recommendedName>
</protein>
<evidence type="ECO:0000313" key="1">
    <source>
        <dbReference type="EMBL" id="EZH71469.1"/>
    </source>
</evidence>
<evidence type="ECO:0000313" key="2">
    <source>
        <dbReference type="Proteomes" id="UP000023541"/>
    </source>
</evidence>
<dbReference type="eggNOG" id="COG3064">
    <property type="taxonomic scope" value="Bacteria"/>
</dbReference>
<dbReference type="Proteomes" id="UP000023541">
    <property type="component" value="Unassembled WGS sequence"/>
</dbReference>
<dbReference type="NCBIfam" id="TIGR03519">
    <property type="entry name" value="T9SS_PorP_fam"/>
    <property type="match status" value="1"/>
</dbReference>
<sequence length="279" mass="30846">MSFVGNAQQDPHFSMYRYNMNVITPAYAGTNGSLEAIFAVRSQWAGVKDGPETLNFNINSPIGKNIGIGLTAVSDKVFVLDETHLYADFSYKIKVAEETNLHAGVKVGGSFLKINLNEIGIEDDPLFTQNVNTFNPNVGVGFYLKARKYYISLSAPGLLSNDRYEKEGLNPVSASDDLQVFLGAGYDFDLSDDFKLRPSALGKVVNNAPISLDLTTSILYKERIELGVNYRLDESVTVFFTASFLENLLSIGYAYEHVTSTINTYSNGTHEVILKFKLK</sequence>
<keyword evidence="2" id="KW-1185">Reference proteome</keyword>
<gene>
    <name evidence="1" type="ORF">ATO12_07700</name>
</gene>
<evidence type="ECO:0008006" key="3">
    <source>
        <dbReference type="Google" id="ProtNLM"/>
    </source>
</evidence>
<comment type="caution">
    <text evidence="1">The sequence shown here is derived from an EMBL/GenBank/DDBJ whole genome shotgun (WGS) entry which is preliminary data.</text>
</comment>
<proteinExistence type="predicted"/>
<dbReference type="AlphaFoldDB" id="A0A023BND1"/>
<dbReference type="InterPro" id="IPR019861">
    <property type="entry name" value="PorP/SprF_Bacteroidetes"/>
</dbReference>
<dbReference type="SUPFAM" id="SSF103515">
    <property type="entry name" value="Autotransporter"/>
    <property type="match status" value="1"/>
</dbReference>
<name>A0A023BND1_9FLAO</name>
<dbReference type="EMBL" id="AQRA01000016">
    <property type="protein sequence ID" value="EZH71469.1"/>
    <property type="molecule type" value="Genomic_DNA"/>
</dbReference>
<dbReference type="InterPro" id="IPR036709">
    <property type="entry name" value="Autotransporte_beta_dom_sf"/>
</dbReference>